<reference evidence="1" key="1">
    <citation type="submission" date="2018-05" db="EMBL/GenBank/DDBJ databases">
        <authorList>
            <person name="Lanie J.A."/>
            <person name="Ng W.-L."/>
            <person name="Kazmierczak K.M."/>
            <person name="Andrzejewski T.M."/>
            <person name="Davidsen T.M."/>
            <person name="Wayne K.J."/>
            <person name="Tettelin H."/>
            <person name="Glass J.I."/>
            <person name="Rusch D."/>
            <person name="Podicherti R."/>
            <person name="Tsui H.-C.T."/>
            <person name="Winkler M.E."/>
        </authorList>
    </citation>
    <scope>NUCLEOTIDE SEQUENCE</scope>
</reference>
<sequence>VALTSCWITVMYNPQVLDLGSEGKNASLSSISDNFLCHTSVSDRLVTEKPVEDGEKNNPLVSVLYIHVGISLGLASSTNWSLEI</sequence>
<feature type="non-terminal residue" evidence="1">
    <location>
        <position position="1"/>
    </location>
</feature>
<organism evidence="1">
    <name type="scientific">marine metagenome</name>
    <dbReference type="NCBI Taxonomy" id="408172"/>
    <lineage>
        <taxon>unclassified sequences</taxon>
        <taxon>metagenomes</taxon>
        <taxon>ecological metagenomes</taxon>
    </lineage>
</organism>
<gene>
    <name evidence="1" type="ORF">METZ01_LOCUS234917</name>
</gene>
<accession>A0A382H5K9</accession>
<evidence type="ECO:0000313" key="1">
    <source>
        <dbReference type="EMBL" id="SVB82063.1"/>
    </source>
</evidence>
<proteinExistence type="predicted"/>
<dbReference type="AlphaFoldDB" id="A0A382H5K9"/>
<protein>
    <submittedName>
        <fullName evidence="1">Uncharacterized protein</fullName>
    </submittedName>
</protein>
<name>A0A382H5K9_9ZZZZ</name>
<dbReference type="EMBL" id="UINC01059071">
    <property type="protein sequence ID" value="SVB82063.1"/>
    <property type="molecule type" value="Genomic_DNA"/>
</dbReference>